<gene>
    <name evidence="1" type="ORF">CNECB9_3760075</name>
</gene>
<dbReference type="EMBL" id="FMSH01000308">
    <property type="protein sequence ID" value="SCU77773.1"/>
    <property type="molecule type" value="Genomic_DNA"/>
</dbReference>
<protein>
    <submittedName>
        <fullName evidence="1">Uncharacterized protein</fullName>
    </submittedName>
</protein>
<proteinExistence type="predicted"/>
<sequence>MSMPIKSLELQLQAFFVYGDAYGLNDSSFKIRAAALRSMKRRAGIGSAVCGCRRHLRKRRQDDTYRVTQARLQG</sequence>
<dbReference type="AlphaFoldDB" id="A0A1K0JQH0"/>
<evidence type="ECO:0000313" key="1">
    <source>
        <dbReference type="EMBL" id="SCU77773.1"/>
    </source>
</evidence>
<name>A0A1K0JQH0_CUPNE</name>
<organism evidence="1">
    <name type="scientific">Cupriavidus necator</name>
    <name type="common">Alcaligenes eutrophus</name>
    <name type="synonym">Ralstonia eutropha</name>
    <dbReference type="NCBI Taxonomy" id="106590"/>
    <lineage>
        <taxon>Bacteria</taxon>
        <taxon>Pseudomonadati</taxon>
        <taxon>Pseudomonadota</taxon>
        <taxon>Betaproteobacteria</taxon>
        <taxon>Burkholderiales</taxon>
        <taxon>Burkholderiaceae</taxon>
        <taxon>Cupriavidus</taxon>
    </lineage>
</organism>
<accession>A0A1K0JQH0</accession>
<reference evidence="1" key="1">
    <citation type="submission" date="2016-09" db="EMBL/GenBank/DDBJ databases">
        <authorList>
            <person name="Capua I."/>
            <person name="De Benedictis P."/>
            <person name="Joannis T."/>
            <person name="Lombin L.H."/>
            <person name="Cattoli G."/>
        </authorList>
    </citation>
    <scope>NUCLEOTIDE SEQUENCE</scope>
    <source>
        <strain evidence="1">B9</strain>
    </source>
</reference>